<evidence type="ECO:0000256" key="1">
    <source>
        <dbReference type="ARBA" id="ARBA00007274"/>
    </source>
</evidence>
<keyword evidence="7" id="KW-1185">Reference proteome</keyword>
<dbReference type="NCBIfam" id="NF000311">
    <property type="entry name" value="Vat_ABCDEFH"/>
    <property type="match status" value="1"/>
</dbReference>
<keyword evidence="4" id="KW-0046">Antibiotic resistance</keyword>
<dbReference type="AlphaFoldDB" id="A0A1M4STW8"/>
<dbReference type="InterPro" id="IPR001451">
    <property type="entry name" value="Hexapep"/>
</dbReference>
<dbReference type="Gene3D" id="2.160.10.10">
    <property type="entry name" value="Hexapeptide repeat proteins"/>
    <property type="match status" value="1"/>
</dbReference>
<dbReference type="Pfam" id="PF00132">
    <property type="entry name" value="Hexapep"/>
    <property type="match status" value="1"/>
</dbReference>
<evidence type="ECO:0000256" key="2">
    <source>
        <dbReference type="ARBA" id="ARBA00022679"/>
    </source>
</evidence>
<dbReference type="EMBL" id="FQVL01000001">
    <property type="protein sequence ID" value="SHE35618.1"/>
    <property type="molecule type" value="Genomic_DNA"/>
</dbReference>
<dbReference type="InterPro" id="IPR018357">
    <property type="entry name" value="Hexapep_transf_CS"/>
</dbReference>
<evidence type="ECO:0000313" key="7">
    <source>
        <dbReference type="Proteomes" id="UP000184476"/>
    </source>
</evidence>
<keyword evidence="5" id="KW-0012">Acyltransferase</keyword>
<accession>A0A1M4STW8</accession>
<dbReference type="CDD" id="cd03349">
    <property type="entry name" value="LbH_XAT"/>
    <property type="match status" value="1"/>
</dbReference>
<dbReference type="InterPro" id="IPR050179">
    <property type="entry name" value="Trans_hexapeptide_repeat"/>
</dbReference>
<dbReference type="STRING" id="112248.SAMN05444392_101137"/>
<reference evidence="6 7" key="1">
    <citation type="submission" date="2016-11" db="EMBL/GenBank/DDBJ databases">
        <authorList>
            <person name="Jaros S."/>
            <person name="Januszkiewicz K."/>
            <person name="Wedrychowicz H."/>
        </authorList>
    </citation>
    <scope>NUCLEOTIDE SEQUENCE [LARGE SCALE GENOMIC DNA]</scope>
    <source>
        <strain evidence="6 7">DSM 44666</strain>
    </source>
</reference>
<proteinExistence type="inferred from homology"/>
<dbReference type="PANTHER" id="PTHR43300:SF11">
    <property type="entry name" value="ACETYLTRANSFERASE RV3034C-RELATED"/>
    <property type="match status" value="1"/>
</dbReference>
<protein>
    <submittedName>
        <fullName evidence="6">Virginiamycin A acetyltransferase</fullName>
    </submittedName>
</protein>
<sequence length="207" mass="23200">MIGPNPNVKYPIKGNQNVQFIKPTITRPNIIAGNYSYYSARNGEHFEDQVQHHYEFIGDQLIIGKFCSIAAGTTFIMDGANHRMDGSTYPFNIFGHGWEQHSPSLDDLPLKGGIRIGNDVWIGQDATILSGVTIGDGAIIATQSVVTRSVEPYTIVGGNPAKPIRTRFSKENIDDWLAIRWWDWEIELISKHINFIMNGDINQLKSI</sequence>
<name>A0A1M4STW8_9BACL</name>
<gene>
    <name evidence="6" type="ORF">SAMN05444392_101137</name>
</gene>
<evidence type="ECO:0000256" key="5">
    <source>
        <dbReference type="ARBA" id="ARBA00023315"/>
    </source>
</evidence>
<keyword evidence="3" id="KW-0677">Repeat</keyword>
<dbReference type="Proteomes" id="UP000184476">
    <property type="component" value="Unassembled WGS sequence"/>
</dbReference>
<dbReference type="PROSITE" id="PS00101">
    <property type="entry name" value="HEXAPEP_TRANSFERASES"/>
    <property type="match status" value="1"/>
</dbReference>
<comment type="similarity">
    <text evidence="1">Belongs to the transferase hexapeptide repeat family.</text>
</comment>
<evidence type="ECO:0000256" key="4">
    <source>
        <dbReference type="ARBA" id="ARBA00023251"/>
    </source>
</evidence>
<organism evidence="6 7">
    <name type="scientific">Seinonella peptonophila</name>
    <dbReference type="NCBI Taxonomy" id="112248"/>
    <lineage>
        <taxon>Bacteria</taxon>
        <taxon>Bacillati</taxon>
        <taxon>Bacillota</taxon>
        <taxon>Bacilli</taxon>
        <taxon>Bacillales</taxon>
        <taxon>Thermoactinomycetaceae</taxon>
        <taxon>Seinonella</taxon>
    </lineage>
</organism>
<dbReference type="SUPFAM" id="SSF51161">
    <property type="entry name" value="Trimeric LpxA-like enzymes"/>
    <property type="match status" value="1"/>
</dbReference>
<dbReference type="GO" id="GO:0016746">
    <property type="term" value="F:acyltransferase activity"/>
    <property type="evidence" value="ECO:0007669"/>
    <property type="project" value="UniProtKB-KW"/>
</dbReference>
<keyword evidence="2 6" id="KW-0808">Transferase</keyword>
<evidence type="ECO:0000313" key="6">
    <source>
        <dbReference type="EMBL" id="SHE35618.1"/>
    </source>
</evidence>
<evidence type="ECO:0000256" key="3">
    <source>
        <dbReference type="ARBA" id="ARBA00022737"/>
    </source>
</evidence>
<dbReference type="PANTHER" id="PTHR43300">
    <property type="entry name" value="ACETYLTRANSFERASE"/>
    <property type="match status" value="1"/>
</dbReference>
<dbReference type="GO" id="GO:0046677">
    <property type="term" value="P:response to antibiotic"/>
    <property type="evidence" value="ECO:0007669"/>
    <property type="project" value="UniProtKB-KW"/>
</dbReference>
<dbReference type="FunFam" id="2.160.10.10:FF:000037">
    <property type="entry name" value="Streptogramin A acetyltransferase"/>
    <property type="match status" value="1"/>
</dbReference>
<dbReference type="InterPro" id="IPR011004">
    <property type="entry name" value="Trimer_LpxA-like_sf"/>
</dbReference>